<dbReference type="NCBIfam" id="TIGR01716">
    <property type="entry name" value="RGG_Cterm"/>
    <property type="match status" value="1"/>
</dbReference>
<dbReference type="InterPro" id="IPR010057">
    <property type="entry name" value="Transcription_activator_Rgg_C"/>
</dbReference>
<dbReference type="KEGG" id="lalo:ABC765_04685"/>
<sequence>MELDMWGSTLSSIRKSKNIPINEVIGDHLTRSAYSRFASGKTNTSVDNFAYMLNNLHINFEEFNYIKNQYEPDKYQALLKKAQIATHQHDLAQLEEIMNKFKSYAEITSETEPLHLYCIVKLTIDRLSKMPYDAKAKKIITTYLTKCETWSHYEILLFNNVMFIFDLELINIMKKRVLHNLEKYQNLRSYGSESFRVLINIFTLFLDNKQIKEALILDNEIDEFPLRADMFFEQILKMYFKGVLNLIQTKNQQNEDLVMSLQILKTLSEKDYYISFSAYLSQIKRIYELD</sequence>
<dbReference type="Pfam" id="PF21259">
    <property type="entry name" value="Rgg_C"/>
    <property type="match status" value="1"/>
</dbReference>
<protein>
    <recommendedName>
        <fullName evidence="1">HTH-type transcriptional regulator Rgg C-terminal domain-containing protein</fullName>
    </recommendedName>
</protein>
<dbReference type="RefSeq" id="WP_347980849.1">
    <property type="nucleotide sequence ID" value="NZ_CP154878.1"/>
</dbReference>
<evidence type="ECO:0000259" key="1">
    <source>
        <dbReference type="Pfam" id="PF21259"/>
    </source>
</evidence>
<dbReference type="InterPro" id="IPR010982">
    <property type="entry name" value="Lambda_DNA-bd_dom_sf"/>
</dbReference>
<gene>
    <name evidence="2" type="ORF">ABC765_04685</name>
</gene>
<proteinExistence type="predicted"/>
<accession>A0AAU7C5K4</accession>
<reference evidence="2" key="1">
    <citation type="submission" date="2024-04" db="EMBL/GenBank/DDBJ databases">
        <title>Limosilactobacillus allomucosae sp. nov., a novel species isolated from wild boar faecal samples as a potential probiotics for domestic pigs.</title>
        <authorList>
            <person name="Chen B."/>
        </authorList>
    </citation>
    <scope>NUCLEOTIDE SEQUENCE</scope>
    <source>
        <strain evidence="2">WILCCON 0051</strain>
    </source>
</reference>
<dbReference type="InterPro" id="IPR053163">
    <property type="entry name" value="HTH-type_regulator_Rgg"/>
</dbReference>
<dbReference type="InterPro" id="IPR001387">
    <property type="entry name" value="Cro/C1-type_HTH"/>
</dbReference>
<name>A0AAU7C5K4_9LACO</name>
<dbReference type="EMBL" id="CP154878">
    <property type="protein sequence ID" value="XBG96386.1"/>
    <property type="molecule type" value="Genomic_DNA"/>
</dbReference>
<dbReference type="CDD" id="cd00093">
    <property type="entry name" value="HTH_XRE"/>
    <property type="match status" value="1"/>
</dbReference>
<dbReference type="PANTHER" id="PTHR37038">
    <property type="entry name" value="TRANSCRIPTIONAL REGULATOR-RELATED"/>
    <property type="match status" value="1"/>
</dbReference>
<dbReference type="GO" id="GO:0003677">
    <property type="term" value="F:DNA binding"/>
    <property type="evidence" value="ECO:0007669"/>
    <property type="project" value="InterPro"/>
</dbReference>
<dbReference type="SUPFAM" id="SSF47413">
    <property type="entry name" value="lambda repressor-like DNA-binding domains"/>
    <property type="match status" value="1"/>
</dbReference>
<feature type="domain" description="HTH-type transcriptional regulator Rgg C-terminal" evidence="1">
    <location>
        <begin position="105"/>
        <end position="276"/>
    </location>
</feature>
<organism evidence="2">
    <name type="scientific">Limosilactobacillus allomucosae</name>
    <dbReference type="NCBI Taxonomy" id="3142938"/>
    <lineage>
        <taxon>Bacteria</taxon>
        <taxon>Bacillati</taxon>
        <taxon>Bacillota</taxon>
        <taxon>Bacilli</taxon>
        <taxon>Lactobacillales</taxon>
        <taxon>Lactobacillaceae</taxon>
        <taxon>Limosilactobacillus</taxon>
    </lineage>
</organism>
<dbReference type="AlphaFoldDB" id="A0AAU7C5K4"/>
<evidence type="ECO:0000313" key="2">
    <source>
        <dbReference type="EMBL" id="XBG96386.1"/>
    </source>
</evidence>